<dbReference type="PANTHER" id="PTHR11839:SF22">
    <property type="entry name" value="NUDIX HYDROLASE 26, CHLOROPLASTIC"/>
    <property type="match status" value="1"/>
</dbReference>
<dbReference type="HAMAP" id="MF_00298">
    <property type="entry name" value="Nudix_RppH"/>
    <property type="match status" value="1"/>
</dbReference>
<dbReference type="OrthoDB" id="9816040at2"/>
<comment type="similarity">
    <text evidence="4">Belongs to the Nudix hydrolase family. RppH subfamily.</text>
</comment>
<name>A0A2T1AMT0_TRISK</name>
<dbReference type="RefSeq" id="WP_106161429.1">
    <property type="nucleotide sequence ID" value="NZ_JBLWVM010000017.1"/>
</dbReference>
<dbReference type="CDD" id="cd03671">
    <property type="entry name" value="NUDIX_Ap4A_hydrolase_plant_like"/>
    <property type="match status" value="1"/>
</dbReference>
<dbReference type="NCBIfam" id="NF001937">
    <property type="entry name" value="PRK00714.1-4"/>
    <property type="match status" value="1"/>
</dbReference>
<reference evidence="6 7" key="1">
    <citation type="submission" date="2018-03" db="EMBL/GenBank/DDBJ databases">
        <title>Genomic Encyclopedia of Archaeal and Bacterial Type Strains, Phase II (KMG-II): from individual species to whole genera.</title>
        <authorList>
            <person name="Goeker M."/>
        </authorList>
    </citation>
    <scope>NUCLEOTIDE SEQUENCE [LARGE SCALE GENOMIC DNA]</scope>
    <source>
        <strain evidence="6 7">DSM 25328</strain>
    </source>
</reference>
<proteinExistence type="inferred from homology"/>
<comment type="cofactor">
    <cofactor evidence="4">
        <name>a divalent metal cation</name>
        <dbReference type="ChEBI" id="CHEBI:60240"/>
    </cofactor>
</comment>
<dbReference type="GO" id="GO:0034432">
    <property type="term" value="F:bis(5'-adenosyl)-pentaphosphatase activity"/>
    <property type="evidence" value="ECO:0007669"/>
    <property type="project" value="TreeGrafter"/>
</dbReference>
<dbReference type="PROSITE" id="PS51462">
    <property type="entry name" value="NUDIX"/>
    <property type="match status" value="1"/>
</dbReference>
<dbReference type="PANTHER" id="PTHR11839">
    <property type="entry name" value="UDP/ADP-SUGAR PYROPHOSPHATASE"/>
    <property type="match status" value="1"/>
</dbReference>
<keyword evidence="3 4" id="KW-0378">Hydrolase</keyword>
<dbReference type="PRINTS" id="PR00502">
    <property type="entry name" value="NUDIXFAMILY"/>
</dbReference>
<dbReference type="GO" id="GO:0019693">
    <property type="term" value="P:ribose phosphate metabolic process"/>
    <property type="evidence" value="ECO:0007669"/>
    <property type="project" value="TreeGrafter"/>
</dbReference>
<evidence type="ECO:0000256" key="2">
    <source>
        <dbReference type="ARBA" id="ARBA00001946"/>
    </source>
</evidence>
<dbReference type="InterPro" id="IPR020476">
    <property type="entry name" value="Nudix_hydrolase"/>
</dbReference>
<dbReference type="InterPro" id="IPR015797">
    <property type="entry name" value="NUDIX_hydrolase-like_dom_sf"/>
</dbReference>
<dbReference type="Pfam" id="PF00293">
    <property type="entry name" value="NUDIX"/>
    <property type="match status" value="1"/>
</dbReference>
<organism evidence="6 7">
    <name type="scientific">Tritonibacter scottomollicae</name>
    <name type="common">Epibacterium scottomollicae</name>
    <dbReference type="NCBI Taxonomy" id="483013"/>
    <lineage>
        <taxon>Bacteria</taxon>
        <taxon>Pseudomonadati</taxon>
        <taxon>Pseudomonadota</taxon>
        <taxon>Alphaproteobacteria</taxon>
        <taxon>Rhodobacterales</taxon>
        <taxon>Paracoccaceae</taxon>
        <taxon>Tritonibacter</taxon>
    </lineage>
</organism>
<dbReference type="InterPro" id="IPR000086">
    <property type="entry name" value="NUDIX_hydrolase_dom"/>
</dbReference>
<accession>A0A2T1AMT0</accession>
<feature type="domain" description="Nudix hydrolase" evidence="5">
    <location>
        <begin position="18"/>
        <end position="162"/>
    </location>
</feature>
<protein>
    <recommendedName>
        <fullName evidence="4">RNA pyrophosphohydrolase</fullName>
        <ecNumber evidence="4">3.6.1.-</ecNumber>
    </recommendedName>
    <alternativeName>
        <fullName evidence="4">(Di)nucleoside polyphosphate hydrolase</fullName>
    </alternativeName>
</protein>
<evidence type="ECO:0000256" key="3">
    <source>
        <dbReference type="ARBA" id="ARBA00022801"/>
    </source>
</evidence>
<dbReference type="Gene3D" id="3.90.79.10">
    <property type="entry name" value="Nucleoside Triphosphate Pyrophosphohydrolase"/>
    <property type="match status" value="1"/>
</dbReference>
<feature type="short sequence motif" description="Nudix box" evidence="4">
    <location>
        <begin position="52"/>
        <end position="73"/>
    </location>
</feature>
<dbReference type="GO" id="GO:0006753">
    <property type="term" value="P:nucleoside phosphate metabolic process"/>
    <property type="evidence" value="ECO:0007669"/>
    <property type="project" value="TreeGrafter"/>
</dbReference>
<evidence type="ECO:0000313" key="6">
    <source>
        <dbReference type="EMBL" id="PRZ49862.1"/>
    </source>
</evidence>
<dbReference type="GO" id="GO:0008893">
    <property type="term" value="F:guanosine-3',5'-bis(diphosphate) 3'-diphosphatase activity"/>
    <property type="evidence" value="ECO:0007669"/>
    <property type="project" value="TreeGrafter"/>
</dbReference>
<comment type="cofactor">
    <cofactor evidence="2">
        <name>Mg(2+)</name>
        <dbReference type="ChEBI" id="CHEBI:18420"/>
    </cofactor>
</comment>
<dbReference type="PROSITE" id="PS00893">
    <property type="entry name" value="NUDIX_BOX"/>
    <property type="match status" value="1"/>
</dbReference>
<dbReference type="AlphaFoldDB" id="A0A2T1AMT0"/>
<evidence type="ECO:0000259" key="5">
    <source>
        <dbReference type="PROSITE" id="PS51462"/>
    </source>
</evidence>
<dbReference type="InterPro" id="IPR022927">
    <property type="entry name" value="RppH"/>
</dbReference>
<dbReference type="InterPro" id="IPR020084">
    <property type="entry name" value="NUDIX_hydrolase_CS"/>
</dbReference>
<gene>
    <name evidence="4" type="primary">rppH</name>
    <name evidence="4" type="synonym">nudH</name>
    <name evidence="6" type="ORF">CLV89_10176</name>
</gene>
<comment type="function">
    <text evidence="4">Accelerates the degradation of transcripts by removing pyrophosphate from the 5'-end of triphosphorylated RNA, leading to a more labile monophosphorylated state that can stimulate subsequent ribonuclease cleavage.</text>
</comment>
<comment type="cofactor">
    <cofactor evidence="1">
        <name>Mn(2+)</name>
        <dbReference type="ChEBI" id="CHEBI:29035"/>
    </cofactor>
</comment>
<evidence type="ECO:0000256" key="4">
    <source>
        <dbReference type="HAMAP-Rule" id="MF_00298"/>
    </source>
</evidence>
<dbReference type="NCBIfam" id="NF001938">
    <property type="entry name" value="PRK00714.1-5"/>
    <property type="match status" value="1"/>
</dbReference>
<dbReference type="Proteomes" id="UP000237718">
    <property type="component" value="Unassembled WGS sequence"/>
</dbReference>
<comment type="caution">
    <text evidence="6">The sequence shown here is derived from an EMBL/GenBank/DDBJ whole genome shotgun (WGS) entry which is preliminary data.</text>
</comment>
<evidence type="ECO:0000256" key="1">
    <source>
        <dbReference type="ARBA" id="ARBA00001936"/>
    </source>
</evidence>
<dbReference type="NCBIfam" id="NF001936">
    <property type="entry name" value="PRK00714.1-3"/>
    <property type="match status" value="1"/>
</dbReference>
<dbReference type="SUPFAM" id="SSF55811">
    <property type="entry name" value="Nudix"/>
    <property type="match status" value="1"/>
</dbReference>
<dbReference type="EMBL" id="PVUF01000001">
    <property type="protein sequence ID" value="PRZ49862.1"/>
    <property type="molecule type" value="Genomic_DNA"/>
</dbReference>
<sequence>MSKTPPKAFSAAQIAALPYRPNVGVMLINGAGDVWVGQRMDRHKEAWQMPQGGIDKGEDARAAALRELEEETGVTPDLVEIIAESDGWLPYDLPQEVVPHFWGGKYRGQEQKWYLMRFVGQDAQINIQTDDPEFSAWCWQPVAELVEKVVPFKREVYARVVEEFKAHL</sequence>
<evidence type="ECO:0000313" key="7">
    <source>
        <dbReference type="Proteomes" id="UP000237718"/>
    </source>
</evidence>
<dbReference type="EC" id="3.6.1.-" evidence="4"/>